<dbReference type="KEGG" id="mno:Mnod_8741"/>
<dbReference type="AlphaFoldDB" id="B8IWK7"/>
<dbReference type="Proteomes" id="UP000008207">
    <property type="component" value="Plasmid pMNOD01"/>
</dbReference>
<accession>B8IWK7</accession>
<keyword evidence="1" id="KW-0614">Plasmid</keyword>
<name>B8IWK7_METNO</name>
<dbReference type="HOGENOM" id="CLU_3100714_0_0_5"/>
<sequence length="51" mass="5035">MTALVLLSLVAAAAVNASLVLGVADRLTPKASASTLVASNENEILTAKLAA</sequence>
<organism evidence="1 2">
    <name type="scientific">Methylobacterium nodulans (strain LMG 21967 / CNCM I-2342 / ORS 2060)</name>
    <dbReference type="NCBI Taxonomy" id="460265"/>
    <lineage>
        <taxon>Bacteria</taxon>
        <taxon>Pseudomonadati</taxon>
        <taxon>Pseudomonadota</taxon>
        <taxon>Alphaproteobacteria</taxon>
        <taxon>Hyphomicrobiales</taxon>
        <taxon>Methylobacteriaceae</taxon>
        <taxon>Methylobacterium</taxon>
    </lineage>
</organism>
<protein>
    <submittedName>
        <fullName evidence="1">Uncharacterized protein</fullName>
    </submittedName>
</protein>
<evidence type="ECO:0000313" key="2">
    <source>
        <dbReference type="Proteomes" id="UP000008207"/>
    </source>
</evidence>
<dbReference type="RefSeq" id="WP_015934326.1">
    <property type="nucleotide sequence ID" value="NC_011892.1"/>
</dbReference>
<evidence type="ECO:0000313" key="1">
    <source>
        <dbReference type="EMBL" id="ACL62797.1"/>
    </source>
</evidence>
<proteinExistence type="predicted"/>
<gene>
    <name evidence="1" type="ordered locus">Mnod_8741</name>
</gene>
<dbReference type="EMBL" id="CP001350">
    <property type="protein sequence ID" value="ACL62797.1"/>
    <property type="molecule type" value="Genomic_DNA"/>
</dbReference>
<geneLocation type="plasmid" evidence="1 2">
    <name>pMNOD01</name>
</geneLocation>
<reference evidence="2" key="1">
    <citation type="submission" date="2009-01" db="EMBL/GenBank/DDBJ databases">
        <title>Complete sequence of plasmid 1 of Methylobacterium nodulans ORS 2060.</title>
        <authorList>
            <consortium name="US DOE Joint Genome Institute"/>
            <person name="Lucas S."/>
            <person name="Copeland A."/>
            <person name="Lapidus A."/>
            <person name="Glavina del Rio T."/>
            <person name="Dalin E."/>
            <person name="Tice H."/>
            <person name="Bruce D."/>
            <person name="Goodwin L."/>
            <person name="Pitluck S."/>
            <person name="Sims D."/>
            <person name="Brettin T."/>
            <person name="Detter J.C."/>
            <person name="Han C."/>
            <person name="Larimer F."/>
            <person name="Land M."/>
            <person name="Hauser L."/>
            <person name="Kyrpides N."/>
            <person name="Ivanova N."/>
            <person name="Marx C.J."/>
            <person name="Richardson P."/>
        </authorList>
    </citation>
    <scope>NUCLEOTIDE SEQUENCE [LARGE SCALE GENOMIC DNA]</scope>
    <source>
        <strain evidence="2">LMG 21967 / CNCM I-2342 / ORS 2060</strain>
        <plasmid evidence="2">Plasmid pMNOD01</plasmid>
    </source>
</reference>
<keyword evidence="2" id="KW-1185">Reference proteome</keyword>